<accession>A0A4Q0AID4</accession>
<name>A0A4Q0AID4_9BACT</name>
<dbReference type="AlphaFoldDB" id="A0A4Q0AID4"/>
<reference evidence="1" key="1">
    <citation type="submission" date="2019-01" db="EMBL/GenBank/DDBJ databases">
        <title>Genomic signatures and co-occurrence patterns of the ultra-small Saccharimodia (Patescibacteria phylum) suggest a symbiotic lifestyle.</title>
        <authorList>
            <person name="Lemos L."/>
            <person name="Medeiros J."/>
            <person name="Andreote F."/>
            <person name="Fernandes G."/>
            <person name="Varani A."/>
            <person name="Oliveira G."/>
            <person name="Pylro V."/>
        </authorList>
    </citation>
    <scope>NUCLEOTIDE SEQUENCE [LARGE SCALE GENOMIC DNA]</scope>
    <source>
        <strain evidence="1">AMD02</strain>
    </source>
</reference>
<dbReference type="Proteomes" id="UP000289257">
    <property type="component" value="Unassembled WGS sequence"/>
</dbReference>
<protein>
    <submittedName>
        <fullName evidence="1">Uncharacterized protein</fullName>
    </submittedName>
</protein>
<evidence type="ECO:0000313" key="2">
    <source>
        <dbReference type="Proteomes" id="UP000289257"/>
    </source>
</evidence>
<comment type="caution">
    <text evidence="1">The sequence shown here is derived from an EMBL/GenBank/DDBJ whole genome shotgun (WGS) entry which is preliminary data.</text>
</comment>
<keyword evidence="2" id="KW-1185">Reference proteome</keyword>
<proteinExistence type="predicted"/>
<gene>
    <name evidence="1" type="ORF">EOT05_03605</name>
</gene>
<dbReference type="EMBL" id="SCKX01000001">
    <property type="protein sequence ID" value="RWZ78806.1"/>
    <property type="molecule type" value="Genomic_DNA"/>
</dbReference>
<sequence>MNQYNNSHVNITYRLRNILELNGRSLESVDLTPAALANIITQIDAELSKKMIEEAAFNQEYRPTASRFIRPVVLIARLALEDQPFMALNRRALQSGERYFTHGSVLTEEALPYWNSVAGTGYQPQVHNLRSTDASTAGIWLGISEK</sequence>
<evidence type="ECO:0000313" key="1">
    <source>
        <dbReference type="EMBL" id="RWZ78806.1"/>
    </source>
</evidence>
<organism evidence="1 2">
    <name type="scientific">Candidatus Microsaccharimonas sossegonensis</name>
    <dbReference type="NCBI Taxonomy" id="2506948"/>
    <lineage>
        <taxon>Bacteria</taxon>
        <taxon>Candidatus Saccharimonadota</taxon>
        <taxon>Candidatus Saccharimonadia</taxon>
        <taxon>Candidatus Saccharimonadales</taxon>
        <taxon>Candidatus Saccharimonadaceae</taxon>
        <taxon>Candidatus Microsaccharimonas</taxon>
    </lineage>
</organism>